<dbReference type="Proteomes" id="UP000324091">
    <property type="component" value="Unassembled WGS sequence"/>
</dbReference>
<dbReference type="AlphaFoldDB" id="A0A5C6MIK7"/>
<reference evidence="1 2" key="1">
    <citation type="submission" date="2019-04" db="EMBL/GenBank/DDBJ databases">
        <title>Chromosome genome assembly for Takifugu flavidus.</title>
        <authorList>
            <person name="Xiao S."/>
        </authorList>
    </citation>
    <scope>NUCLEOTIDE SEQUENCE [LARGE SCALE GENOMIC DNA]</scope>
    <source>
        <strain evidence="1">HTHZ2018</strain>
        <tissue evidence="1">Muscle</tissue>
    </source>
</reference>
<accession>A0A5C6MIK7</accession>
<name>A0A5C6MIK7_9TELE</name>
<gene>
    <name evidence="1" type="ORF">D4764_0274400</name>
</gene>
<keyword evidence="2" id="KW-1185">Reference proteome</keyword>
<evidence type="ECO:0000313" key="1">
    <source>
        <dbReference type="EMBL" id="TWW54579.1"/>
    </source>
</evidence>
<proteinExistence type="predicted"/>
<dbReference type="EMBL" id="RHFK02000182">
    <property type="protein sequence ID" value="TWW54579.1"/>
    <property type="molecule type" value="Genomic_DNA"/>
</dbReference>
<evidence type="ECO:0000313" key="2">
    <source>
        <dbReference type="Proteomes" id="UP000324091"/>
    </source>
</evidence>
<comment type="caution">
    <text evidence="1">The sequence shown here is derived from an EMBL/GenBank/DDBJ whole genome shotgun (WGS) entry which is preliminary data.</text>
</comment>
<sequence length="185" mass="19848">MRYEILFGQDSVCTNKRAGSQDLERSAVGRPNAEVCAAGVKKTSEVKDLSSRVDGRPVFVPPRATISTPPQAVPLDPPVALAPLAPNTNPFLGPSPSGAQYRNYRMQDNTVQMYPLIQVANPQAAEAVGVGEAEAEGEEEAIPVKMIGVIIVKIMDTGNVIVERNNVTRDTIEDSSKVLIHPSND</sequence>
<organism evidence="1 2">
    <name type="scientific">Takifugu flavidus</name>
    <name type="common">sansaifugu</name>
    <dbReference type="NCBI Taxonomy" id="433684"/>
    <lineage>
        <taxon>Eukaryota</taxon>
        <taxon>Metazoa</taxon>
        <taxon>Chordata</taxon>
        <taxon>Craniata</taxon>
        <taxon>Vertebrata</taxon>
        <taxon>Euteleostomi</taxon>
        <taxon>Actinopterygii</taxon>
        <taxon>Neopterygii</taxon>
        <taxon>Teleostei</taxon>
        <taxon>Neoteleostei</taxon>
        <taxon>Acanthomorphata</taxon>
        <taxon>Eupercaria</taxon>
        <taxon>Tetraodontiformes</taxon>
        <taxon>Tetradontoidea</taxon>
        <taxon>Tetraodontidae</taxon>
        <taxon>Takifugu</taxon>
    </lineage>
</organism>
<protein>
    <submittedName>
        <fullName evidence="1">Uncharacterized protein</fullName>
    </submittedName>
</protein>